<accession>A0A9D4WGH3</accession>
<evidence type="ECO:0000256" key="1">
    <source>
        <dbReference type="SAM" id="MobiDB-lite"/>
    </source>
</evidence>
<organism evidence="3 4">
    <name type="scientific">Pisum sativum</name>
    <name type="common">Garden pea</name>
    <name type="synonym">Lathyrus oleraceus</name>
    <dbReference type="NCBI Taxonomy" id="3888"/>
    <lineage>
        <taxon>Eukaryota</taxon>
        <taxon>Viridiplantae</taxon>
        <taxon>Streptophyta</taxon>
        <taxon>Embryophyta</taxon>
        <taxon>Tracheophyta</taxon>
        <taxon>Spermatophyta</taxon>
        <taxon>Magnoliopsida</taxon>
        <taxon>eudicotyledons</taxon>
        <taxon>Gunneridae</taxon>
        <taxon>Pentapetalae</taxon>
        <taxon>rosids</taxon>
        <taxon>fabids</taxon>
        <taxon>Fabales</taxon>
        <taxon>Fabaceae</taxon>
        <taxon>Papilionoideae</taxon>
        <taxon>50 kb inversion clade</taxon>
        <taxon>NPAAA clade</taxon>
        <taxon>Hologalegina</taxon>
        <taxon>IRL clade</taxon>
        <taxon>Fabeae</taxon>
        <taxon>Lathyrus</taxon>
    </lineage>
</organism>
<dbReference type="Pfam" id="PF25597">
    <property type="entry name" value="SH3_retrovirus"/>
    <property type="match status" value="1"/>
</dbReference>
<evidence type="ECO:0000259" key="2">
    <source>
        <dbReference type="Pfam" id="PF25597"/>
    </source>
</evidence>
<evidence type="ECO:0000313" key="3">
    <source>
        <dbReference type="EMBL" id="KAI5401307.1"/>
    </source>
</evidence>
<sequence>MAKDETIFKSIDECVKVKVRLRNDNMVESKDKGTIMTDTNKGVKRHKVEDKIIQGIFLGYNKISKGYHVYNLQTKKIIINRDVEVDENVSWNWDEEKMEKTILILTELPQEEAEEEDPNKPPSPPPQEKE</sequence>
<gene>
    <name evidence="3" type="ORF">KIW84_065959</name>
</gene>
<dbReference type="EMBL" id="JAMSHJ010000006">
    <property type="protein sequence ID" value="KAI5401307.1"/>
    <property type="molecule type" value="Genomic_DNA"/>
</dbReference>
<comment type="caution">
    <text evidence="3">The sequence shown here is derived from an EMBL/GenBank/DDBJ whole genome shotgun (WGS) entry which is preliminary data.</text>
</comment>
<feature type="domain" description="Retroviral polymerase SH3-like" evidence="2">
    <location>
        <begin position="43"/>
        <end position="96"/>
    </location>
</feature>
<name>A0A9D4WGH3_PEA</name>
<dbReference type="Proteomes" id="UP001058974">
    <property type="component" value="Chromosome 6"/>
</dbReference>
<dbReference type="AlphaFoldDB" id="A0A9D4WGH3"/>
<feature type="region of interest" description="Disordered" evidence="1">
    <location>
        <begin position="107"/>
        <end position="130"/>
    </location>
</feature>
<proteinExistence type="predicted"/>
<evidence type="ECO:0000313" key="4">
    <source>
        <dbReference type="Proteomes" id="UP001058974"/>
    </source>
</evidence>
<feature type="compositionally biased region" description="Pro residues" evidence="1">
    <location>
        <begin position="120"/>
        <end position="130"/>
    </location>
</feature>
<dbReference type="InterPro" id="IPR057670">
    <property type="entry name" value="SH3_retrovirus"/>
</dbReference>
<protein>
    <recommendedName>
        <fullName evidence="2">Retroviral polymerase SH3-like domain-containing protein</fullName>
    </recommendedName>
</protein>
<reference evidence="3 4" key="1">
    <citation type="journal article" date="2022" name="Nat. Genet.">
        <title>Improved pea reference genome and pan-genome highlight genomic features and evolutionary characteristics.</title>
        <authorList>
            <person name="Yang T."/>
            <person name="Liu R."/>
            <person name="Luo Y."/>
            <person name="Hu S."/>
            <person name="Wang D."/>
            <person name="Wang C."/>
            <person name="Pandey M.K."/>
            <person name="Ge S."/>
            <person name="Xu Q."/>
            <person name="Li N."/>
            <person name="Li G."/>
            <person name="Huang Y."/>
            <person name="Saxena R.K."/>
            <person name="Ji Y."/>
            <person name="Li M."/>
            <person name="Yan X."/>
            <person name="He Y."/>
            <person name="Liu Y."/>
            <person name="Wang X."/>
            <person name="Xiang C."/>
            <person name="Varshney R.K."/>
            <person name="Ding H."/>
            <person name="Gao S."/>
            <person name="Zong X."/>
        </authorList>
    </citation>
    <scope>NUCLEOTIDE SEQUENCE [LARGE SCALE GENOMIC DNA]</scope>
    <source>
        <strain evidence="3 4">cv. Zhongwan 6</strain>
    </source>
</reference>
<dbReference type="Gramene" id="Psat06G0595900-T1">
    <property type="protein sequence ID" value="KAI5401307.1"/>
    <property type="gene ID" value="KIW84_065959"/>
</dbReference>
<keyword evidence="4" id="KW-1185">Reference proteome</keyword>